<dbReference type="NCBIfam" id="TIGR00254">
    <property type="entry name" value="GGDEF"/>
    <property type="match status" value="1"/>
</dbReference>
<dbReference type="PANTHER" id="PTHR45138:SF9">
    <property type="entry name" value="DIGUANYLATE CYCLASE DGCM-RELATED"/>
    <property type="match status" value="1"/>
</dbReference>
<gene>
    <name evidence="2" type="ordered locus">Deipe_0694</name>
</gene>
<dbReference type="GO" id="GO:1902201">
    <property type="term" value="P:negative regulation of bacterial-type flagellum-dependent cell motility"/>
    <property type="evidence" value="ECO:0007669"/>
    <property type="project" value="TreeGrafter"/>
</dbReference>
<dbReference type="InterPro" id="IPR029787">
    <property type="entry name" value="Nucleotide_cyclase"/>
</dbReference>
<dbReference type="FunFam" id="3.30.70.270:FF:000001">
    <property type="entry name" value="Diguanylate cyclase domain protein"/>
    <property type="match status" value="1"/>
</dbReference>
<dbReference type="CDD" id="cd01949">
    <property type="entry name" value="GGDEF"/>
    <property type="match status" value="1"/>
</dbReference>
<accession>K9ZYJ6</accession>
<dbReference type="KEGG" id="dpd:Deipe_0694"/>
<dbReference type="Gene3D" id="1.25.40.10">
    <property type="entry name" value="Tetratricopeptide repeat domain"/>
    <property type="match status" value="1"/>
</dbReference>
<sequence length="525" mass="57374">MTNSVVPQPSRASIRASLEALQARIQRQDARSAAELALLHRDAAYFGLDLNDQLTAMRHALFALEFARVAGDRSLQAKAHVTLALVQAEAYDDLGAEQQFSLAEELALEAGDDRGMALIAVNRSHVLMQRREYARGVEPLRRLLRSPHAVGLQAPENAGMAVAFHINYTVCVAEALLQGRQDHLAYPELHEDFHRAVTRLQEVKADPTFVLGNPLDTLEILDALARHAQWRGESAEAISLADERVALAARTESPALQGAALFERGRLHARSEAWNLAIRDFEEAVLQFDAARQDLPAARARDALAGAYATIGRFREAFEVQREVTRGVEQLYRDVYQQRARLDDLQVQAREAEVRASAFAEAALRDSLTGAPNRARAMQVLGTVHQLAQGGTSSAVALMDLDHFKQVNDTFGHAAGDVVLQRVVEVLSGAIREVDCLARFGGEEFVLIFAGVTVREAEHACARLLERISSIDWSDVDARLHVTASFGVAAVNGVRGLKETLQAADEALYAAKAAGRARVRVAGEI</sequence>
<dbReference type="EMBL" id="CP003382">
    <property type="protein sequence ID" value="AFZ66274.1"/>
    <property type="molecule type" value="Genomic_DNA"/>
</dbReference>
<dbReference type="Pfam" id="PF00990">
    <property type="entry name" value="GGDEF"/>
    <property type="match status" value="1"/>
</dbReference>
<dbReference type="SMART" id="SM00267">
    <property type="entry name" value="GGDEF"/>
    <property type="match status" value="1"/>
</dbReference>
<reference evidence="3" key="1">
    <citation type="submission" date="2012-03" db="EMBL/GenBank/DDBJ databases">
        <title>Complete sequence of chromosome of Deinococcus peraridilitoris DSM 19664.</title>
        <authorList>
            <person name="Lucas S."/>
            <person name="Copeland A."/>
            <person name="Lapidus A."/>
            <person name="Glavina del Rio T."/>
            <person name="Dalin E."/>
            <person name="Tice H."/>
            <person name="Bruce D."/>
            <person name="Goodwin L."/>
            <person name="Pitluck S."/>
            <person name="Peters L."/>
            <person name="Mikhailova N."/>
            <person name="Lu M."/>
            <person name="Kyrpides N."/>
            <person name="Mavromatis K."/>
            <person name="Ivanova N."/>
            <person name="Brettin T."/>
            <person name="Detter J.C."/>
            <person name="Han C."/>
            <person name="Larimer F."/>
            <person name="Land M."/>
            <person name="Hauser L."/>
            <person name="Markowitz V."/>
            <person name="Cheng J.-F."/>
            <person name="Hugenholtz P."/>
            <person name="Woyke T."/>
            <person name="Wu D."/>
            <person name="Pukall R."/>
            <person name="Steenblock K."/>
            <person name="Brambilla E."/>
            <person name="Klenk H.-P."/>
            <person name="Eisen J.A."/>
        </authorList>
    </citation>
    <scope>NUCLEOTIDE SEQUENCE [LARGE SCALE GENOMIC DNA]</scope>
    <source>
        <strain evidence="3">DSM 19664 / LMG 22246 / CIP 109416 / KR-200</strain>
    </source>
</reference>
<organism evidence="2 3">
    <name type="scientific">Deinococcus peraridilitoris (strain DSM 19664 / LMG 22246 / CIP 109416 / KR-200)</name>
    <dbReference type="NCBI Taxonomy" id="937777"/>
    <lineage>
        <taxon>Bacteria</taxon>
        <taxon>Thermotogati</taxon>
        <taxon>Deinococcota</taxon>
        <taxon>Deinococci</taxon>
        <taxon>Deinococcales</taxon>
        <taxon>Deinococcaceae</taxon>
        <taxon>Deinococcus</taxon>
    </lineage>
</organism>
<evidence type="ECO:0000313" key="3">
    <source>
        <dbReference type="Proteomes" id="UP000010467"/>
    </source>
</evidence>
<dbReference type="GO" id="GO:0043709">
    <property type="term" value="P:cell adhesion involved in single-species biofilm formation"/>
    <property type="evidence" value="ECO:0007669"/>
    <property type="project" value="TreeGrafter"/>
</dbReference>
<dbReference type="PATRIC" id="fig|937777.3.peg.700"/>
<dbReference type="InterPro" id="IPR043128">
    <property type="entry name" value="Rev_trsase/Diguanyl_cyclase"/>
</dbReference>
<evidence type="ECO:0000259" key="1">
    <source>
        <dbReference type="PROSITE" id="PS50887"/>
    </source>
</evidence>
<dbReference type="AlphaFoldDB" id="K9ZYJ6"/>
<dbReference type="eggNOG" id="COG3706">
    <property type="taxonomic scope" value="Bacteria"/>
</dbReference>
<dbReference type="STRING" id="937777.Deipe_0694"/>
<dbReference type="Proteomes" id="UP000010467">
    <property type="component" value="Chromosome"/>
</dbReference>
<dbReference type="HOGENOM" id="CLU_528658_0_0_0"/>
<dbReference type="GO" id="GO:0052621">
    <property type="term" value="F:diguanylate cyclase activity"/>
    <property type="evidence" value="ECO:0007669"/>
    <property type="project" value="TreeGrafter"/>
</dbReference>
<dbReference type="PANTHER" id="PTHR45138">
    <property type="entry name" value="REGULATORY COMPONENTS OF SENSORY TRANSDUCTION SYSTEM"/>
    <property type="match status" value="1"/>
</dbReference>
<name>K9ZYJ6_DEIPD</name>
<proteinExistence type="predicted"/>
<dbReference type="SUPFAM" id="SSF48452">
    <property type="entry name" value="TPR-like"/>
    <property type="match status" value="1"/>
</dbReference>
<dbReference type="InterPro" id="IPR000160">
    <property type="entry name" value="GGDEF_dom"/>
</dbReference>
<dbReference type="PROSITE" id="PS50887">
    <property type="entry name" value="GGDEF"/>
    <property type="match status" value="1"/>
</dbReference>
<dbReference type="Gene3D" id="3.30.70.270">
    <property type="match status" value="1"/>
</dbReference>
<feature type="domain" description="GGDEF" evidence="1">
    <location>
        <begin position="392"/>
        <end position="524"/>
    </location>
</feature>
<dbReference type="SUPFAM" id="SSF55073">
    <property type="entry name" value="Nucleotide cyclase"/>
    <property type="match status" value="1"/>
</dbReference>
<dbReference type="InterPro" id="IPR011990">
    <property type="entry name" value="TPR-like_helical_dom_sf"/>
</dbReference>
<evidence type="ECO:0000313" key="2">
    <source>
        <dbReference type="EMBL" id="AFZ66274.1"/>
    </source>
</evidence>
<protein>
    <submittedName>
        <fullName evidence="2">Diguanylate cyclase (GGDEF) domain-containing protein</fullName>
    </submittedName>
</protein>
<dbReference type="InterPro" id="IPR050469">
    <property type="entry name" value="Diguanylate_Cyclase"/>
</dbReference>
<keyword evidence="3" id="KW-1185">Reference proteome</keyword>
<dbReference type="GO" id="GO:0005886">
    <property type="term" value="C:plasma membrane"/>
    <property type="evidence" value="ECO:0007669"/>
    <property type="project" value="TreeGrafter"/>
</dbReference>